<keyword evidence="3" id="KW-1185">Reference proteome</keyword>
<dbReference type="Proteomes" id="UP001500618">
    <property type="component" value="Unassembled WGS sequence"/>
</dbReference>
<feature type="compositionally biased region" description="Polar residues" evidence="1">
    <location>
        <begin position="213"/>
        <end position="227"/>
    </location>
</feature>
<protein>
    <recommendedName>
        <fullName evidence="4">PPE domain-containing protein</fullName>
    </recommendedName>
</protein>
<comment type="caution">
    <text evidence="2">The sequence shown here is derived from an EMBL/GenBank/DDBJ whole genome shotgun (WGS) entry which is preliminary data.</text>
</comment>
<organism evidence="2 3">
    <name type="scientific">Fodinicola feengrottensis</name>
    <dbReference type="NCBI Taxonomy" id="435914"/>
    <lineage>
        <taxon>Bacteria</taxon>
        <taxon>Bacillati</taxon>
        <taxon>Actinomycetota</taxon>
        <taxon>Actinomycetes</taxon>
        <taxon>Mycobacteriales</taxon>
        <taxon>Fodinicola</taxon>
    </lineage>
</organism>
<evidence type="ECO:0000313" key="2">
    <source>
        <dbReference type="EMBL" id="GAA1699486.1"/>
    </source>
</evidence>
<feature type="compositionally biased region" description="Gly residues" evidence="1">
    <location>
        <begin position="232"/>
        <end position="257"/>
    </location>
</feature>
<reference evidence="2 3" key="1">
    <citation type="journal article" date="2019" name="Int. J. Syst. Evol. Microbiol.">
        <title>The Global Catalogue of Microorganisms (GCM) 10K type strain sequencing project: providing services to taxonomists for standard genome sequencing and annotation.</title>
        <authorList>
            <consortium name="The Broad Institute Genomics Platform"/>
            <consortium name="The Broad Institute Genome Sequencing Center for Infectious Disease"/>
            <person name="Wu L."/>
            <person name="Ma J."/>
        </authorList>
    </citation>
    <scope>NUCLEOTIDE SEQUENCE [LARGE SCALE GENOMIC DNA]</scope>
    <source>
        <strain evidence="2 3">JCM 14718</strain>
    </source>
</reference>
<dbReference type="EMBL" id="BAAANY010000022">
    <property type="protein sequence ID" value="GAA1699486.1"/>
    <property type="molecule type" value="Genomic_DNA"/>
</dbReference>
<dbReference type="Gene3D" id="1.20.1260.20">
    <property type="entry name" value="PPE superfamily"/>
    <property type="match status" value="1"/>
</dbReference>
<feature type="compositionally biased region" description="Gly residues" evidence="1">
    <location>
        <begin position="368"/>
        <end position="377"/>
    </location>
</feature>
<feature type="compositionally biased region" description="Gly residues" evidence="1">
    <location>
        <begin position="295"/>
        <end position="330"/>
    </location>
</feature>
<proteinExistence type="predicted"/>
<evidence type="ECO:0008006" key="4">
    <source>
        <dbReference type="Google" id="ProtNLM"/>
    </source>
</evidence>
<sequence>MRAAVSPEPGHKVDGSGFAADWETMVNQVVVDGWPGDVAEAGHGWTALLKNLGEVSTALKKHVVELKTNRVWSGAAYDAYAKHVTTLATDLDSVLENANANGGVGLALQSAAGYLAAAQESMPIPPTMVGDIIEARQAHTHVADGAFRQVFLDLAPRAFSLASKIPGVGDVENWVENNLNIHTAEARKIYNQVNTNTSPVADSIPTVSSTALPSAITDSTNPYQTGVSPTGGASGIGSGGGGSGGLPSPTGGGGFGAGHLPKGSGAGSFDGGKLGATDPFKPGDHLTGSTPPAGDGVGLKGVGSPPSGGGLAGAGGGGGGLGGASAGTGRGPLSTPGTSPFAGAGASSGIPGGGSTGREVTPTSAGLAGVGRGGTGSAGQADGRRKGSNLLSSGRAKGNGEKEDEQGSPTGWLYEDDDVWGGEGDAPRSVLGT</sequence>
<gene>
    <name evidence="2" type="ORF">GCM10009765_56140</name>
</gene>
<feature type="compositionally biased region" description="Gly residues" evidence="1">
    <location>
        <begin position="264"/>
        <end position="274"/>
    </location>
</feature>
<feature type="compositionally biased region" description="Low complexity" evidence="1">
    <location>
        <begin position="331"/>
        <end position="349"/>
    </location>
</feature>
<name>A0ABN2I6E6_9ACTN</name>
<evidence type="ECO:0000313" key="3">
    <source>
        <dbReference type="Proteomes" id="UP001500618"/>
    </source>
</evidence>
<evidence type="ECO:0000256" key="1">
    <source>
        <dbReference type="SAM" id="MobiDB-lite"/>
    </source>
</evidence>
<feature type="region of interest" description="Disordered" evidence="1">
    <location>
        <begin position="213"/>
        <end position="433"/>
    </location>
</feature>
<accession>A0ABN2I6E6</accession>
<dbReference type="RefSeq" id="WP_163572067.1">
    <property type="nucleotide sequence ID" value="NZ_WOTO01000047.1"/>
</dbReference>
<dbReference type="InterPro" id="IPR038332">
    <property type="entry name" value="PPE_sf"/>
</dbReference>